<dbReference type="EMBL" id="OC928584">
    <property type="protein sequence ID" value="CAD7657828.1"/>
    <property type="molecule type" value="Genomic_DNA"/>
</dbReference>
<dbReference type="PROSITE" id="PS50157">
    <property type="entry name" value="ZINC_FINGER_C2H2_2"/>
    <property type="match status" value="1"/>
</dbReference>
<dbReference type="SUPFAM" id="SSF103473">
    <property type="entry name" value="MFS general substrate transporter"/>
    <property type="match status" value="1"/>
</dbReference>
<dbReference type="Proteomes" id="UP000728032">
    <property type="component" value="Unassembled WGS sequence"/>
</dbReference>
<feature type="transmembrane region" description="Helical" evidence="3">
    <location>
        <begin position="35"/>
        <end position="57"/>
    </location>
</feature>
<sequence length="364" mass="41691">MSICFSSAKSLELFVTTFASTYFQYIPVHLSSSQAALIVSIMFASFTIGNVFNIFVVNFIATKNLIFIHLTIAFVSFLGLLFAGNSQVFLWILSAGNGFGYSILSATFLAFFSNYIDITDRISMIMWVTNGAILAVPLLGTGYLIEILQSIGCQRSDELNETKDNSRHETQDKVLSAEDMQSDNESEESDFKTNSDIDCKKRSDKKRTKNARKYVCDYNECRKSYFDRKDLRDHLMSHSGERHFCDFKNCCKHYSHSGFESNECLNNNESNEDTSEAIEDLNRNETNEEECDSNESQSECLLKTISDNNCETNTRKRKFKPIRSDNTDNETDDEYNDSTITDKEMSDNSDEDCEPRVKKMRRNY</sequence>
<keyword evidence="3" id="KW-0812">Transmembrane</keyword>
<evidence type="ECO:0000313" key="5">
    <source>
        <dbReference type="EMBL" id="CAD7657828.1"/>
    </source>
</evidence>
<keyword evidence="3" id="KW-0472">Membrane</keyword>
<evidence type="ECO:0000256" key="1">
    <source>
        <dbReference type="PROSITE-ProRule" id="PRU00042"/>
    </source>
</evidence>
<feature type="region of interest" description="Disordered" evidence="2">
    <location>
        <begin position="321"/>
        <end position="364"/>
    </location>
</feature>
<keyword evidence="6" id="KW-1185">Reference proteome</keyword>
<feature type="compositionally biased region" description="Basic and acidic residues" evidence="2">
    <location>
        <begin position="159"/>
        <end position="176"/>
    </location>
</feature>
<dbReference type="InterPro" id="IPR036236">
    <property type="entry name" value="Znf_C2H2_sf"/>
</dbReference>
<feature type="region of interest" description="Disordered" evidence="2">
    <location>
        <begin position="159"/>
        <end position="196"/>
    </location>
</feature>
<dbReference type="InterPro" id="IPR013087">
    <property type="entry name" value="Znf_C2H2_type"/>
</dbReference>
<keyword evidence="1" id="KW-0479">Metal-binding</keyword>
<feature type="non-terminal residue" evidence="5">
    <location>
        <position position="364"/>
    </location>
</feature>
<accession>A0A7R9MCU5</accession>
<keyword evidence="3" id="KW-1133">Transmembrane helix</keyword>
<proteinExistence type="predicted"/>
<feature type="domain" description="C2H2-type" evidence="4">
    <location>
        <begin position="214"/>
        <end position="243"/>
    </location>
</feature>
<dbReference type="PROSITE" id="PS00028">
    <property type="entry name" value="ZINC_FINGER_C2H2_1"/>
    <property type="match status" value="1"/>
</dbReference>
<dbReference type="EMBL" id="CAJPVJ010013759">
    <property type="protein sequence ID" value="CAG2175014.1"/>
    <property type="molecule type" value="Genomic_DNA"/>
</dbReference>
<feature type="transmembrane region" description="Helical" evidence="3">
    <location>
        <begin position="64"/>
        <end position="83"/>
    </location>
</feature>
<name>A0A7R9MCU5_9ACAR</name>
<evidence type="ECO:0000259" key="4">
    <source>
        <dbReference type="PROSITE" id="PS50157"/>
    </source>
</evidence>
<reference evidence="5" key="1">
    <citation type="submission" date="2020-11" db="EMBL/GenBank/DDBJ databases">
        <authorList>
            <person name="Tran Van P."/>
        </authorList>
    </citation>
    <scope>NUCLEOTIDE SEQUENCE</scope>
</reference>
<feature type="transmembrane region" description="Helical" evidence="3">
    <location>
        <begin position="89"/>
        <end position="112"/>
    </location>
</feature>
<dbReference type="GO" id="GO:0008270">
    <property type="term" value="F:zinc ion binding"/>
    <property type="evidence" value="ECO:0007669"/>
    <property type="project" value="UniProtKB-KW"/>
</dbReference>
<protein>
    <recommendedName>
        <fullName evidence="4">C2H2-type domain-containing protein</fullName>
    </recommendedName>
</protein>
<evidence type="ECO:0000256" key="2">
    <source>
        <dbReference type="SAM" id="MobiDB-lite"/>
    </source>
</evidence>
<dbReference type="AlphaFoldDB" id="A0A7R9MCU5"/>
<dbReference type="Gene3D" id="3.30.160.60">
    <property type="entry name" value="Classic Zinc Finger"/>
    <property type="match status" value="1"/>
</dbReference>
<feature type="compositionally biased region" description="Acidic residues" evidence="2">
    <location>
        <begin position="327"/>
        <end position="336"/>
    </location>
</feature>
<dbReference type="SUPFAM" id="SSF57667">
    <property type="entry name" value="beta-beta-alpha zinc fingers"/>
    <property type="match status" value="1"/>
</dbReference>
<evidence type="ECO:0000256" key="3">
    <source>
        <dbReference type="SAM" id="Phobius"/>
    </source>
</evidence>
<keyword evidence="1" id="KW-0862">Zinc</keyword>
<dbReference type="InterPro" id="IPR036259">
    <property type="entry name" value="MFS_trans_sf"/>
</dbReference>
<organism evidence="5">
    <name type="scientific">Oppiella nova</name>
    <dbReference type="NCBI Taxonomy" id="334625"/>
    <lineage>
        <taxon>Eukaryota</taxon>
        <taxon>Metazoa</taxon>
        <taxon>Ecdysozoa</taxon>
        <taxon>Arthropoda</taxon>
        <taxon>Chelicerata</taxon>
        <taxon>Arachnida</taxon>
        <taxon>Acari</taxon>
        <taxon>Acariformes</taxon>
        <taxon>Sarcoptiformes</taxon>
        <taxon>Oribatida</taxon>
        <taxon>Brachypylina</taxon>
        <taxon>Oppioidea</taxon>
        <taxon>Oppiidae</taxon>
        <taxon>Oppiella</taxon>
    </lineage>
</organism>
<feature type="transmembrane region" description="Helical" evidence="3">
    <location>
        <begin position="124"/>
        <end position="145"/>
    </location>
</feature>
<gene>
    <name evidence="5" type="ORF">ONB1V03_LOCUS14453</name>
</gene>
<keyword evidence="1" id="KW-0863">Zinc-finger</keyword>
<evidence type="ECO:0000313" key="6">
    <source>
        <dbReference type="Proteomes" id="UP000728032"/>
    </source>
</evidence>